<dbReference type="Proteomes" id="UP001159659">
    <property type="component" value="Unassembled WGS sequence"/>
</dbReference>
<dbReference type="EMBL" id="CANTFK010000020">
    <property type="protein sequence ID" value="CAI5704783.1"/>
    <property type="molecule type" value="Genomic_DNA"/>
</dbReference>
<dbReference type="AlphaFoldDB" id="A0AAV0SS40"/>
<evidence type="ECO:0000313" key="2">
    <source>
        <dbReference type="EMBL" id="CAI5704783.1"/>
    </source>
</evidence>
<feature type="region of interest" description="Disordered" evidence="1">
    <location>
        <begin position="55"/>
        <end position="77"/>
    </location>
</feature>
<name>A0AAV0SS40_9STRA</name>
<protein>
    <submittedName>
        <fullName evidence="2">Uncharacterized protein</fullName>
    </submittedName>
</protein>
<proteinExistence type="predicted"/>
<evidence type="ECO:0000313" key="3">
    <source>
        <dbReference type="Proteomes" id="UP001159659"/>
    </source>
</evidence>
<evidence type="ECO:0000256" key="1">
    <source>
        <dbReference type="SAM" id="MobiDB-lite"/>
    </source>
</evidence>
<comment type="caution">
    <text evidence="2">The sequence shown here is derived from an EMBL/GenBank/DDBJ whole genome shotgun (WGS) entry which is preliminary data.</text>
</comment>
<sequence>MYRPPANILISEPCNVSRHASSWAPSHYLAHKTYDRHDRQLGRQSSVAHPMHQLREEEHHDGRPLAMSADSHNRAPVQSNDELHLLRAEAEESKNALLDAREMAERAQDRANAATEAAGRTRREQRVLVERLRQFETTAFEGPQ</sequence>
<reference evidence="2" key="1">
    <citation type="submission" date="2022-12" db="EMBL/GenBank/DDBJ databases">
        <authorList>
            <person name="Webb A."/>
        </authorList>
    </citation>
    <scope>NUCLEOTIDE SEQUENCE</scope>
    <source>
        <strain evidence="2">Pf2</strain>
    </source>
</reference>
<gene>
    <name evidence="2" type="ORF">PFR002_LOCUS320</name>
</gene>
<accession>A0AAV0SS40</accession>
<organism evidence="2 3">
    <name type="scientific">Peronospora farinosa</name>
    <dbReference type="NCBI Taxonomy" id="134698"/>
    <lineage>
        <taxon>Eukaryota</taxon>
        <taxon>Sar</taxon>
        <taxon>Stramenopiles</taxon>
        <taxon>Oomycota</taxon>
        <taxon>Peronosporomycetes</taxon>
        <taxon>Peronosporales</taxon>
        <taxon>Peronosporaceae</taxon>
        <taxon>Peronospora</taxon>
    </lineage>
</organism>
<feature type="region of interest" description="Disordered" evidence="1">
    <location>
        <begin position="103"/>
        <end position="124"/>
    </location>
</feature>